<feature type="region of interest" description="Disordered" evidence="2">
    <location>
        <begin position="1"/>
        <end position="58"/>
    </location>
</feature>
<dbReference type="SUPFAM" id="SSF57756">
    <property type="entry name" value="Retrovirus zinc finger-like domains"/>
    <property type="match status" value="1"/>
</dbReference>
<dbReference type="InterPro" id="IPR036875">
    <property type="entry name" value="Znf_CCHC_sf"/>
</dbReference>
<organism evidence="4 5">
    <name type="scientific">Acacia crassicarpa</name>
    <name type="common">northern wattle</name>
    <dbReference type="NCBI Taxonomy" id="499986"/>
    <lineage>
        <taxon>Eukaryota</taxon>
        <taxon>Viridiplantae</taxon>
        <taxon>Streptophyta</taxon>
        <taxon>Embryophyta</taxon>
        <taxon>Tracheophyta</taxon>
        <taxon>Spermatophyta</taxon>
        <taxon>Magnoliopsida</taxon>
        <taxon>eudicotyledons</taxon>
        <taxon>Gunneridae</taxon>
        <taxon>Pentapetalae</taxon>
        <taxon>rosids</taxon>
        <taxon>fabids</taxon>
        <taxon>Fabales</taxon>
        <taxon>Fabaceae</taxon>
        <taxon>Caesalpinioideae</taxon>
        <taxon>mimosoid clade</taxon>
        <taxon>Acacieae</taxon>
        <taxon>Acacia</taxon>
    </lineage>
</organism>
<evidence type="ECO:0000313" key="5">
    <source>
        <dbReference type="Proteomes" id="UP001293593"/>
    </source>
</evidence>
<keyword evidence="1" id="KW-0863">Zinc-finger</keyword>
<dbReference type="PANTHER" id="PTHR33325">
    <property type="entry name" value="ZINC FINGER, CCHC-TYPE-RELATED"/>
    <property type="match status" value="1"/>
</dbReference>
<dbReference type="PANTHER" id="PTHR33325:SF11">
    <property type="entry name" value="COLD SHOCK DOMAIN-CONTAINING PROTEIN 4-LIKE"/>
    <property type="match status" value="1"/>
</dbReference>
<dbReference type="Proteomes" id="UP001293593">
    <property type="component" value="Unassembled WGS sequence"/>
</dbReference>
<dbReference type="SMART" id="SM00343">
    <property type="entry name" value="ZnF_C2HC"/>
    <property type="match status" value="1"/>
</dbReference>
<accession>A0AAE1MYA3</accession>
<dbReference type="PROSITE" id="PS50158">
    <property type="entry name" value="ZF_CCHC"/>
    <property type="match status" value="1"/>
</dbReference>
<keyword evidence="5" id="KW-1185">Reference proteome</keyword>
<dbReference type="InterPro" id="IPR001878">
    <property type="entry name" value="Znf_CCHC"/>
</dbReference>
<gene>
    <name evidence="4" type="ORF">QN277_011153</name>
</gene>
<dbReference type="GO" id="GO:0003676">
    <property type="term" value="F:nucleic acid binding"/>
    <property type="evidence" value="ECO:0007669"/>
    <property type="project" value="InterPro"/>
</dbReference>
<reference evidence="4" key="1">
    <citation type="submission" date="2023-10" db="EMBL/GenBank/DDBJ databases">
        <title>Chromosome-level genome of the transformable northern wattle, Acacia crassicarpa.</title>
        <authorList>
            <person name="Massaro I."/>
            <person name="Sinha N.R."/>
            <person name="Poethig S."/>
            <person name="Leichty A.R."/>
        </authorList>
    </citation>
    <scope>NUCLEOTIDE SEQUENCE</scope>
    <source>
        <strain evidence="4">Acra3RX</strain>
        <tissue evidence="4">Leaf</tissue>
    </source>
</reference>
<evidence type="ECO:0000256" key="1">
    <source>
        <dbReference type="PROSITE-ProRule" id="PRU00047"/>
    </source>
</evidence>
<evidence type="ECO:0000256" key="2">
    <source>
        <dbReference type="SAM" id="MobiDB-lite"/>
    </source>
</evidence>
<keyword evidence="1" id="KW-0479">Metal-binding</keyword>
<keyword evidence="1" id="KW-0862">Zinc</keyword>
<dbReference type="AlphaFoldDB" id="A0AAE1MYA3"/>
<dbReference type="Pfam" id="PF00098">
    <property type="entry name" value="zf-CCHC"/>
    <property type="match status" value="1"/>
</dbReference>
<name>A0AAE1MYA3_9FABA</name>
<feature type="compositionally biased region" description="Basic and acidic residues" evidence="2">
    <location>
        <begin position="43"/>
        <end position="58"/>
    </location>
</feature>
<evidence type="ECO:0000313" key="4">
    <source>
        <dbReference type="EMBL" id="KAK4279359.1"/>
    </source>
</evidence>
<protein>
    <recommendedName>
        <fullName evidence="3">CCHC-type domain-containing protein</fullName>
    </recommendedName>
</protein>
<dbReference type="EMBL" id="JAWXYG010000002">
    <property type="protein sequence ID" value="KAK4279359.1"/>
    <property type="molecule type" value="Genomic_DNA"/>
</dbReference>
<comment type="caution">
    <text evidence="4">The sequence shown here is derived from an EMBL/GenBank/DDBJ whole genome shotgun (WGS) entry which is preliminary data.</text>
</comment>
<evidence type="ECO:0000259" key="3">
    <source>
        <dbReference type="PROSITE" id="PS50158"/>
    </source>
</evidence>
<sequence length="133" mass="15344">MNFFSGRGRGRKGGYRHGRGHGRGRRNYRYHNDYNSNTHQKRKYDEGQKNEDGNPSKVVENKCYRCGMKGHWARTCRTPEHLAKLYQASIEKNATNVETNLIFQDDNVEAHKNDDGINGNNAMAHLEVADLYD</sequence>
<feature type="domain" description="CCHC-type" evidence="3">
    <location>
        <begin position="62"/>
        <end position="77"/>
    </location>
</feature>
<dbReference type="Gene3D" id="4.10.60.10">
    <property type="entry name" value="Zinc finger, CCHC-type"/>
    <property type="match status" value="1"/>
</dbReference>
<feature type="compositionally biased region" description="Basic residues" evidence="2">
    <location>
        <begin position="8"/>
        <end position="29"/>
    </location>
</feature>
<dbReference type="GO" id="GO:0008270">
    <property type="term" value="F:zinc ion binding"/>
    <property type="evidence" value="ECO:0007669"/>
    <property type="project" value="UniProtKB-KW"/>
</dbReference>
<proteinExistence type="predicted"/>